<dbReference type="InterPro" id="IPR043129">
    <property type="entry name" value="ATPase_NBD"/>
</dbReference>
<proteinExistence type="predicted"/>
<dbReference type="Gene3D" id="3.30.420.40">
    <property type="match status" value="1"/>
</dbReference>
<name>A0A643C4C1_BALPH</name>
<evidence type="ECO:0000313" key="2">
    <source>
        <dbReference type="Proteomes" id="UP000437017"/>
    </source>
</evidence>
<dbReference type="Proteomes" id="UP000437017">
    <property type="component" value="Unassembled WGS sequence"/>
</dbReference>
<organism evidence="1 2">
    <name type="scientific">Balaenoptera physalus</name>
    <name type="common">Fin whale</name>
    <name type="synonym">Balaena physalus</name>
    <dbReference type="NCBI Taxonomy" id="9770"/>
    <lineage>
        <taxon>Eukaryota</taxon>
        <taxon>Metazoa</taxon>
        <taxon>Chordata</taxon>
        <taxon>Craniata</taxon>
        <taxon>Vertebrata</taxon>
        <taxon>Euteleostomi</taxon>
        <taxon>Mammalia</taxon>
        <taxon>Eutheria</taxon>
        <taxon>Laurasiatheria</taxon>
        <taxon>Artiodactyla</taxon>
        <taxon>Whippomorpha</taxon>
        <taxon>Cetacea</taxon>
        <taxon>Mysticeti</taxon>
        <taxon>Balaenopteridae</taxon>
        <taxon>Balaenoptera</taxon>
    </lineage>
</organism>
<dbReference type="SUPFAM" id="SSF53067">
    <property type="entry name" value="Actin-like ATPase domain"/>
    <property type="match status" value="1"/>
</dbReference>
<reference evidence="1 2" key="1">
    <citation type="journal article" date="2019" name="PLoS ONE">
        <title>Genomic analyses reveal an absence of contemporary introgressive admixture between fin whales and blue whales, despite known hybrids.</title>
        <authorList>
            <person name="Westbury M.V."/>
            <person name="Petersen B."/>
            <person name="Lorenzen E.D."/>
        </authorList>
    </citation>
    <scope>NUCLEOTIDE SEQUENCE [LARGE SCALE GENOMIC DNA]</scope>
    <source>
        <strain evidence="1">FinWhale-01</strain>
    </source>
</reference>
<evidence type="ECO:0000313" key="1">
    <source>
        <dbReference type="EMBL" id="KAB0395067.1"/>
    </source>
</evidence>
<dbReference type="PANTHER" id="PTHR11937">
    <property type="entry name" value="ACTIN"/>
    <property type="match status" value="1"/>
</dbReference>
<keyword evidence="2" id="KW-1185">Reference proteome</keyword>
<dbReference type="InterPro" id="IPR004000">
    <property type="entry name" value="Actin"/>
</dbReference>
<dbReference type="Pfam" id="PF00022">
    <property type="entry name" value="Actin"/>
    <property type="match status" value="1"/>
</dbReference>
<dbReference type="EMBL" id="SGJD01002596">
    <property type="protein sequence ID" value="KAB0395067.1"/>
    <property type="molecule type" value="Genomic_DNA"/>
</dbReference>
<gene>
    <name evidence="1" type="ORF">E2I00_007226</name>
</gene>
<comment type="caution">
    <text evidence="1">The sequence shown here is derived from an EMBL/GenBank/DDBJ whole genome shotgun (WGS) entry which is preliminary data.</text>
</comment>
<accession>A0A643C4C1</accession>
<sequence>MEKIGTNHSCYNELGVVPKEHSLLLTGVPLKTEAYPEKMTQISFETFNTLAVCTTVQAVLSL</sequence>
<protein>
    <submittedName>
        <fullName evidence="1">Uncharacterized protein</fullName>
    </submittedName>
</protein>
<dbReference type="AlphaFoldDB" id="A0A643C4C1"/>